<feature type="domain" description="DUF7791" evidence="2">
    <location>
        <begin position="533"/>
        <end position="650"/>
    </location>
</feature>
<dbReference type="InterPro" id="IPR056693">
    <property type="entry name" value="DUF7791"/>
</dbReference>
<protein>
    <recommendedName>
        <fullName evidence="2">DUF7791 domain-containing protein</fullName>
    </recommendedName>
</protein>
<keyword evidence="4" id="KW-1185">Reference proteome</keyword>
<reference evidence="3 4" key="1">
    <citation type="submission" date="2016-05" db="EMBL/GenBank/DDBJ databases">
        <title>A degradative enzymes factory behind the ericoid mycorrhizal symbiosis.</title>
        <authorList>
            <consortium name="DOE Joint Genome Institute"/>
            <person name="Martino E."/>
            <person name="Morin E."/>
            <person name="Grelet G."/>
            <person name="Kuo A."/>
            <person name="Kohler A."/>
            <person name="Daghino S."/>
            <person name="Barry K."/>
            <person name="Choi C."/>
            <person name="Cichocki N."/>
            <person name="Clum A."/>
            <person name="Copeland A."/>
            <person name="Hainaut M."/>
            <person name="Haridas S."/>
            <person name="Labutti K."/>
            <person name="Lindquist E."/>
            <person name="Lipzen A."/>
            <person name="Khouja H.-R."/>
            <person name="Murat C."/>
            <person name="Ohm R."/>
            <person name="Olson A."/>
            <person name="Spatafora J."/>
            <person name="Veneault-Fourrey C."/>
            <person name="Henrissat B."/>
            <person name="Grigoriev I."/>
            <person name="Martin F."/>
            <person name="Perotto S."/>
        </authorList>
    </citation>
    <scope>NUCLEOTIDE SEQUENCE [LARGE SCALE GENOMIC DNA]</scope>
    <source>
        <strain evidence="3 4">UAMH 7357</strain>
    </source>
</reference>
<evidence type="ECO:0000259" key="2">
    <source>
        <dbReference type="Pfam" id="PF25053"/>
    </source>
</evidence>
<evidence type="ECO:0000313" key="3">
    <source>
        <dbReference type="EMBL" id="PMD19171.1"/>
    </source>
</evidence>
<dbReference type="AlphaFoldDB" id="A0A2J6PYS9"/>
<evidence type="ECO:0000256" key="1">
    <source>
        <dbReference type="SAM" id="MobiDB-lite"/>
    </source>
</evidence>
<dbReference type="InterPro" id="IPR036770">
    <property type="entry name" value="Ankyrin_rpt-contain_sf"/>
</dbReference>
<feature type="region of interest" description="Disordered" evidence="1">
    <location>
        <begin position="910"/>
        <end position="943"/>
    </location>
</feature>
<dbReference type="OrthoDB" id="443402at2759"/>
<evidence type="ECO:0000313" key="4">
    <source>
        <dbReference type="Proteomes" id="UP000235672"/>
    </source>
</evidence>
<gene>
    <name evidence="3" type="ORF">NA56DRAFT_660664</name>
</gene>
<dbReference type="Pfam" id="PF25053">
    <property type="entry name" value="DUF7791"/>
    <property type="match status" value="1"/>
</dbReference>
<dbReference type="PANTHER" id="PTHR10039">
    <property type="entry name" value="AMELOGENIN"/>
    <property type="match status" value="1"/>
</dbReference>
<dbReference type="EMBL" id="KZ613490">
    <property type="protein sequence ID" value="PMD19171.1"/>
    <property type="molecule type" value="Genomic_DNA"/>
</dbReference>
<sequence length="943" mass="108227">MGSEASKSDQQVSFYTIDVSSSTENAIFSGEESIWSFAKPTSPYGFIKGWWEGTAEEAIVAGEWGAGKGYKLIVQVATELTASCRVWLQEPDFAVIRRGHDSDEALITGEGMSRENGSRRNPHDALLQLLQQSHLFQTSTINDQRPWAQIYRATRQAPVLILRRTRYDFRKLAAECEPVADKLLAILKDLEVPSGVRSRGLQTMRQIFRGAAKKKDIQDLQRRLTTIDVQLRDGAARMLQKKHYTGITSAISSLAQANERLNVNTNLTLEEMKGDLLCTLQKQWDRVEKEQLTYLDNLSEELCALAKEGQQVAQQQAILQTLLFEEILQREETIKDAHEATLDWMFEKNKTKFMEWLEFKEGIYWVKGKVGLLQSLLYQVLRACPKLIMQVCPSKILREPWKRKELFEVLDAISKQTTLPGKFCFFVDDAFDDSEWKLVLEDLTRNDMQNYVQTMLVQNEAYRKIGEEDPRCETLVPQIAQKAQGVWLWVYLVVRDLLRDLKAEEEYLLLQRRLDSFPNERRGRRIFLVAITALEPLPLLSLHYLSMESTDKDYAIHMELSRISTQSVFRIKKKWKKHLNSRCRDLLEVDDLYDREDASFHTGKINLLHRTVGDFLRNNYSDELRRRAGEGFDARSSLCKTIIALSKVSADRNRPNLFGRSDTNIPNLDLVREMLYYAKDYERTEDQSIAVLLDELDRVNTIRTKGSHIHWANKGRSLETELNGCTFLALTIQAGLRIYVKEKLELNKMLITQKCGRPLLDYACKPNLRERSDLADPQMVRLLLEHGSDANEPVNGIVGPHTVWELFVFECYRKEYWDEDTNESLKTMQEIMEFMIDHGADPNAKIQGVDQPKRGLSRRARIAAPGTRQGLTQGAIAEVEDESTMLSVQMMLEAIFGADRAARLALRMEEYAQRNTPTTPPPPPPPAPAPAPPSLFRRLLGWK</sequence>
<dbReference type="Gene3D" id="1.25.40.20">
    <property type="entry name" value="Ankyrin repeat-containing domain"/>
    <property type="match status" value="1"/>
</dbReference>
<dbReference type="Proteomes" id="UP000235672">
    <property type="component" value="Unassembled WGS sequence"/>
</dbReference>
<proteinExistence type="predicted"/>
<feature type="compositionally biased region" description="Pro residues" evidence="1">
    <location>
        <begin position="918"/>
        <end position="933"/>
    </location>
</feature>
<name>A0A2J6PYS9_9HELO</name>
<accession>A0A2J6PYS9</accession>
<dbReference type="STRING" id="1745343.A0A2J6PYS9"/>
<organism evidence="3 4">
    <name type="scientific">Hyaloscypha hepaticicola</name>
    <dbReference type="NCBI Taxonomy" id="2082293"/>
    <lineage>
        <taxon>Eukaryota</taxon>
        <taxon>Fungi</taxon>
        <taxon>Dikarya</taxon>
        <taxon>Ascomycota</taxon>
        <taxon>Pezizomycotina</taxon>
        <taxon>Leotiomycetes</taxon>
        <taxon>Helotiales</taxon>
        <taxon>Hyaloscyphaceae</taxon>
        <taxon>Hyaloscypha</taxon>
    </lineage>
</organism>
<dbReference type="PANTHER" id="PTHR10039:SF5">
    <property type="entry name" value="NACHT DOMAIN-CONTAINING PROTEIN"/>
    <property type="match status" value="1"/>
</dbReference>